<dbReference type="EMBL" id="JBFOLJ010000043">
    <property type="protein sequence ID" value="KAL2457222.1"/>
    <property type="molecule type" value="Genomic_DNA"/>
</dbReference>
<evidence type="ECO:0000313" key="1">
    <source>
        <dbReference type="EMBL" id="KAL2457222.1"/>
    </source>
</evidence>
<dbReference type="Proteomes" id="UP001604277">
    <property type="component" value="Unassembled WGS sequence"/>
</dbReference>
<proteinExistence type="predicted"/>
<dbReference type="AlphaFoldDB" id="A0ABD1P0M0"/>
<comment type="caution">
    <text evidence="1">The sequence shown here is derived from an EMBL/GenBank/DDBJ whole genome shotgun (WGS) entry which is preliminary data.</text>
</comment>
<evidence type="ECO:0000313" key="2">
    <source>
        <dbReference type="Proteomes" id="UP001604277"/>
    </source>
</evidence>
<sequence>MHNSFSSSNDKCAIPNGTWVPRIGVPNVRPLVVLRPSALLSATLNFDITSLAKDKSNARINLDEMTIDQNIRGGIVKLHTITNPPVEFDPVEKGDALYEMYD</sequence>
<reference evidence="2" key="1">
    <citation type="submission" date="2024-07" db="EMBL/GenBank/DDBJ databases">
        <title>Two chromosome-level genome assemblies of Korean endemic species Abeliophyllum distichum and Forsythia ovata (Oleaceae).</title>
        <authorList>
            <person name="Jang H."/>
        </authorList>
    </citation>
    <scope>NUCLEOTIDE SEQUENCE [LARGE SCALE GENOMIC DNA]</scope>
</reference>
<organism evidence="1 2">
    <name type="scientific">Forsythia ovata</name>
    <dbReference type="NCBI Taxonomy" id="205694"/>
    <lineage>
        <taxon>Eukaryota</taxon>
        <taxon>Viridiplantae</taxon>
        <taxon>Streptophyta</taxon>
        <taxon>Embryophyta</taxon>
        <taxon>Tracheophyta</taxon>
        <taxon>Spermatophyta</taxon>
        <taxon>Magnoliopsida</taxon>
        <taxon>eudicotyledons</taxon>
        <taxon>Gunneridae</taxon>
        <taxon>Pentapetalae</taxon>
        <taxon>asterids</taxon>
        <taxon>lamiids</taxon>
        <taxon>Lamiales</taxon>
        <taxon>Oleaceae</taxon>
        <taxon>Forsythieae</taxon>
        <taxon>Forsythia</taxon>
    </lineage>
</organism>
<name>A0ABD1P0M0_9LAMI</name>
<keyword evidence="2" id="KW-1185">Reference proteome</keyword>
<accession>A0ABD1P0M0</accession>
<gene>
    <name evidence="1" type="ORF">Fot_56418</name>
</gene>
<protein>
    <submittedName>
        <fullName evidence="1">Uncharacterized protein</fullName>
    </submittedName>
</protein>